<organism evidence="1 2">
    <name type="scientific">Gossypium arboreum</name>
    <name type="common">Tree cotton</name>
    <name type="synonym">Gossypium nanking</name>
    <dbReference type="NCBI Taxonomy" id="29729"/>
    <lineage>
        <taxon>Eukaryota</taxon>
        <taxon>Viridiplantae</taxon>
        <taxon>Streptophyta</taxon>
        <taxon>Embryophyta</taxon>
        <taxon>Tracheophyta</taxon>
        <taxon>Spermatophyta</taxon>
        <taxon>Magnoliopsida</taxon>
        <taxon>eudicotyledons</taxon>
        <taxon>Gunneridae</taxon>
        <taxon>Pentapetalae</taxon>
        <taxon>rosids</taxon>
        <taxon>malvids</taxon>
        <taxon>Malvales</taxon>
        <taxon>Malvaceae</taxon>
        <taxon>Malvoideae</taxon>
        <taxon>Gossypium</taxon>
    </lineage>
</organism>
<name>A0ABR0PP04_GOSAR</name>
<reference evidence="1 2" key="1">
    <citation type="submission" date="2023-03" db="EMBL/GenBank/DDBJ databases">
        <title>WGS of Gossypium arboreum.</title>
        <authorList>
            <person name="Yu D."/>
        </authorList>
    </citation>
    <scope>NUCLEOTIDE SEQUENCE [LARGE SCALE GENOMIC DNA]</scope>
    <source>
        <tissue evidence="1">Leaf</tissue>
    </source>
</reference>
<sequence length="173" mass="19852">MRANWLCNRDRNMKCFHQYATHHHKLNYIERLETQGGRVFENDDGIGIMVCCYFSDLFTAHGRRDLTNIFSGINSHVFKGMNTFILTEFREEEIFLALNVMGPDKALSEDGLLALFYQTYWHIVGNEIVMPHCTDEGQSAFVSGSLIINNVFVVFEVLGSFQNVKEGSRAHSF</sequence>
<protein>
    <recommendedName>
        <fullName evidence="3">Reverse transcriptase</fullName>
    </recommendedName>
</protein>
<evidence type="ECO:0000313" key="2">
    <source>
        <dbReference type="Proteomes" id="UP001358586"/>
    </source>
</evidence>
<dbReference type="EMBL" id="JARKNE010000006">
    <property type="protein sequence ID" value="KAK5826156.1"/>
    <property type="molecule type" value="Genomic_DNA"/>
</dbReference>
<dbReference type="Proteomes" id="UP001358586">
    <property type="component" value="Chromosome 6"/>
</dbReference>
<evidence type="ECO:0000313" key="1">
    <source>
        <dbReference type="EMBL" id="KAK5826156.1"/>
    </source>
</evidence>
<gene>
    <name evidence="1" type="ORF">PVK06_021067</name>
</gene>
<comment type="caution">
    <text evidence="1">The sequence shown here is derived from an EMBL/GenBank/DDBJ whole genome shotgun (WGS) entry which is preliminary data.</text>
</comment>
<proteinExistence type="predicted"/>
<evidence type="ECO:0008006" key="3">
    <source>
        <dbReference type="Google" id="ProtNLM"/>
    </source>
</evidence>
<accession>A0ABR0PP04</accession>
<keyword evidence="2" id="KW-1185">Reference proteome</keyword>